<proteinExistence type="inferred from homology"/>
<keyword evidence="2" id="KW-0539">Nucleus</keyword>
<dbReference type="PROSITE" id="PS51263">
    <property type="entry name" value="ADF_H"/>
    <property type="match status" value="1"/>
</dbReference>
<keyword evidence="2" id="KW-0963">Cytoplasm</keyword>
<dbReference type="InterPro" id="IPR011171">
    <property type="entry name" value="GMF"/>
</dbReference>
<comment type="subcellular location">
    <subcellularLocation>
        <location evidence="2">Cytoplasm</location>
    </subcellularLocation>
    <subcellularLocation>
        <location evidence="2">Nucleus</location>
    </subcellularLocation>
</comment>
<dbReference type="GO" id="GO:0003779">
    <property type="term" value="F:actin binding"/>
    <property type="evidence" value="ECO:0007669"/>
    <property type="project" value="InterPro"/>
</dbReference>
<dbReference type="GO" id="GO:0005634">
    <property type="term" value="C:nucleus"/>
    <property type="evidence" value="ECO:0007669"/>
    <property type="project" value="UniProtKB-SubCell"/>
</dbReference>
<evidence type="ECO:0000259" key="3">
    <source>
        <dbReference type="PROSITE" id="PS51263"/>
    </source>
</evidence>
<accession>A0A317Y139</accession>
<dbReference type="PANTHER" id="PTHR11249:SF2">
    <property type="entry name" value="GLIA MATURATION FACTOR"/>
    <property type="match status" value="1"/>
</dbReference>
<dbReference type="CDD" id="cd11283">
    <property type="entry name" value="ADF_GMF-beta_like"/>
    <property type="match status" value="1"/>
</dbReference>
<dbReference type="PIRSF" id="PIRSF001788">
    <property type="entry name" value="GMF-beta"/>
    <property type="match status" value="1"/>
</dbReference>
<evidence type="ECO:0000256" key="2">
    <source>
        <dbReference type="PIRNR" id="PIRNR001788"/>
    </source>
</evidence>
<dbReference type="GO" id="GO:0071933">
    <property type="term" value="F:Arp2/3 complex binding"/>
    <property type="evidence" value="ECO:0007669"/>
    <property type="project" value="InterPro"/>
</dbReference>
<reference evidence="4 5" key="1">
    <citation type="journal article" date="2018" name="Mol. Biol. Evol.">
        <title>Broad Genomic Sampling Reveals a Smut Pathogenic Ancestry of the Fungal Clade Ustilaginomycotina.</title>
        <authorList>
            <person name="Kijpornyongpan T."/>
            <person name="Mondo S.J."/>
            <person name="Barry K."/>
            <person name="Sandor L."/>
            <person name="Lee J."/>
            <person name="Lipzen A."/>
            <person name="Pangilinan J."/>
            <person name="LaButti K."/>
            <person name="Hainaut M."/>
            <person name="Henrissat B."/>
            <person name="Grigoriev I.V."/>
            <person name="Spatafora J.W."/>
            <person name="Aime M.C."/>
        </authorList>
    </citation>
    <scope>NUCLEOTIDE SEQUENCE [LARGE SCALE GENOMIC DNA]</scope>
    <source>
        <strain evidence="4 5">MCA 3645</strain>
    </source>
</reference>
<dbReference type="InParanoid" id="A0A317Y139"/>
<dbReference type="EMBL" id="KZ819188">
    <property type="protein sequence ID" value="PWZ03271.1"/>
    <property type="molecule type" value="Genomic_DNA"/>
</dbReference>
<dbReference type="SMART" id="SM00102">
    <property type="entry name" value="ADF"/>
    <property type="match status" value="1"/>
</dbReference>
<dbReference type="OrthoDB" id="3919494at2759"/>
<dbReference type="PANTHER" id="PTHR11249">
    <property type="entry name" value="GLIAL FACTOR NATURATION FACTOR"/>
    <property type="match status" value="1"/>
</dbReference>
<dbReference type="FunCoup" id="A0A317Y139">
    <property type="interactions" value="87"/>
</dbReference>
<feature type="domain" description="ADF-H" evidence="3">
    <location>
        <begin position="5"/>
        <end position="141"/>
    </location>
</feature>
<name>A0A317Y139_9BASI</name>
<dbReference type="AlphaFoldDB" id="A0A317Y139"/>
<dbReference type="GO" id="GO:0030479">
    <property type="term" value="C:actin cortical patch"/>
    <property type="evidence" value="ECO:0007669"/>
    <property type="project" value="TreeGrafter"/>
</dbReference>
<organism evidence="4 5">
    <name type="scientific">Testicularia cyperi</name>
    <dbReference type="NCBI Taxonomy" id="1882483"/>
    <lineage>
        <taxon>Eukaryota</taxon>
        <taxon>Fungi</taxon>
        <taxon>Dikarya</taxon>
        <taxon>Basidiomycota</taxon>
        <taxon>Ustilaginomycotina</taxon>
        <taxon>Ustilaginomycetes</taxon>
        <taxon>Ustilaginales</taxon>
        <taxon>Anthracoideaceae</taxon>
        <taxon>Testicularia</taxon>
    </lineage>
</organism>
<sequence>MASSSSTIDIPGTVLEKVRKFRLKPSKRDITAQVFKIDKKSLTLELEDEYLDNLDSLDDLIEELPENSPRFIIATKKLNHRDGRISYPMFLLYWAPQTSSLELSTLYASALSNFSVQADVAKVIDVRDGEISEQQLDQRLGA</sequence>
<comment type="similarity">
    <text evidence="1 2">Belongs to the actin-binding proteins ADF family. GMF subfamily.</text>
</comment>
<protein>
    <submittedName>
        <fullName evidence="4">Glia maturation factor beta</fullName>
    </submittedName>
</protein>
<dbReference type="Proteomes" id="UP000246740">
    <property type="component" value="Unassembled WGS sequence"/>
</dbReference>
<dbReference type="SUPFAM" id="SSF55753">
    <property type="entry name" value="Actin depolymerizing proteins"/>
    <property type="match status" value="1"/>
</dbReference>
<keyword evidence="5" id="KW-1185">Reference proteome</keyword>
<evidence type="ECO:0000256" key="1">
    <source>
        <dbReference type="ARBA" id="ARBA00010055"/>
    </source>
</evidence>
<dbReference type="GO" id="GO:0034316">
    <property type="term" value="P:negative regulation of Arp2/3 complex-mediated actin nucleation"/>
    <property type="evidence" value="ECO:0007669"/>
    <property type="project" value="TreeGrafter"/>
</dbReference>
<dbReference type="Pfam" id="PF00241">
    <property type="entry name" value="Cofilin_ADF"/>
    <property type="match status" value="1"/>
</dbReference>
<dbReference type="STRING" id="1882483.A0A317Y139"/>
<gene>
    <name evidence="4" type="ORF">BCV70DRAFT_197498</name>
</gene>
<dbReference type="InterPro" id="IPR002108">
    <property type="entry name" value="ADF-H"/>
</dbReference>
<dbReference type="Gene3D" id="3.40.20.10">
    <property type="entry name" value="Severin"/>
    <property type="match status" value="1"/>
</dbReference>
<dbReference type="InterPro" id="IPR029006">
    <property type="entry name" value="ADF-H/Gelsolin-like_dom_sf"/>
</dbReference>
<dbReference type="GO" id="GO:0071846">
    <property type="term" value="P:actin filament debranching"/>
    <property type="evidence" value="ECO:0007669"/>
    <property type="project" value="InterPro"/>
</dbReference>
<evidence type="ECO:0000313" key="4">
    <source>
        <dbReference type="EMBL" id="PWZ03271.1"/>
    </source>
</evidence>
<evidence type="ECO:0000313" key="5">
    <source>
        <dbReference type="Proteomes" id="UP000246740"/>
    </source>
</evidence>